<proteinExistence type="predicted"/>
<dbReference type="InterPro" id="IPR053143">
    <property type="entry name" value="Arylsulfate_ST"/>
</dbReference>
<evidence type="ECO:0000313" key="3">
    <source>
        <dbReference type="EMBL" id="EPE01086.1"/>
    </source>
</evidence>
<dbReference type="InterPro" id="IPR010262">
    <property type="entry name" value="Arylsulfotransferase_bact"/>
</dbReference>
<organism evidence="3 4">
    <name type="scientific">Sutterella wadsworthensis HGA0223</name>
    <dbReference type="NCBI Taxonomy" id="1203554"/>
    <lineage>
        <taxon>Bacteria</taxon>
        <taxon>Pseudomonadati</taxon>
        <taxon>Pseudomonadota</taxon>
        <taxon>Betaproteobacteria</taxon>
        <taxon>Burkholderiales</taxon>
        <taxon>Sutterellaceae</taxon>
        <taxon>Sutterella</taxon>
    </lineage>
</organism>
<evidence type="ECO:0000313" key="4">
    <source>
        <dbReference type="Proteomes" id="UP000014400"/>
    </source>
</evidence>
<sequence length="612" mass="68706">MIQRRTLVKAVIATLAPLSLTSAFAAGGPSGAHIGYQHQGQLGAVDMNPYKIAPLTAIIRDAGFTIQNIHVRIVPKANGQEIAYKVTNQKAKTYGGIPVFGLYPDYVNTVEVSYTKVAGDKREDIKESYRIYAPPVYFYATGARDQKNMDMNPEVKKVDPEFKDRLYFINNQILNSWKTGQFTWNNPQGGALEWGGGAQNAIIDTTGEVRWFMNTDPIHDQYSVLESGPMLGFEQNKDGAYTWGFGQRYLKYDIMGRKIWNRRLPQSYIDFSHALCAAENGNYFLRVAAAAYARPDGKTVRTVRDVIVEVDESGNVVDDWRLWEILDSYRDNVIKTMDQGAVCLNIDFSKEGQTLSAADLAAMDKSDRFGDIAGVGPGRNWAHVNSIDYDPTDDSIILSVRNQSAVVKIGRDHQVKWILASPEGWRSPWKDKVLKPVNASGQMLKVEGSTCEGGFDWTWTQHSAFRVDEKSTKDVIYVSVFDNGDGRGMEQPALPNMKYSRAVVYKIDQKKMTVQQVWEFGQERGNDWYSPVTSLAKYQADKDSVMVYSGSAGLFGKPSAMKPEELAKMTKGVHPYLMEFKWGEKEPAVEIKLNDAMGYQAFPFNLQEAFEQ</sequence>
<reference evidence="3 4" key="1">
    <citation type="submission" date="2013-04" db="EMBL/GenBank/DDBJ databases">
        <title>The Genome Sequence of Sutterella wadsworthensis HGA0223.</title>
        <authorList>
            <consortium name="The Broad Institute Genomics Platform"/>
            <person name="Earl A."/>
            <person name="Ward D."/>
            <person name="Feldgarden M."/>
            <person name="Gevers D."/>
            <person name="Schmidt T.M."/>
            <person name="Dover J."/>
            <person name="Dai D."/>
            <person name="Walker B."/>
            <person name="Young S."/>
            <person name="Zeng Q."/>
            <person name="Gargeya S."/>
            <person name="Fitzgerald M."/>
            <person name="Haas B."/>
            <person name="Abouelleil A."/>
            <person name="Allen A.W."/>
            <person name="Alvarado L."/>
            <person name="Arachchi H.M."/>
            <person name="Berlin A.M."/>
            <person name="Chapman S.B."/>
            <person name="Gainer-Dewar J."/>
            <person name="Goldberg J."/>
            <person name="Griggs A."/>
            <person name="Gujja S."/>
            <person name="Hansen M."/>
            <person name="Howarth C."/>
            <person name="Imamovic A."/>
            <person name="Ireland A."/>
            <person name="Larimer J."/>
            <person name="McCowan C."/>
            <person name="Murphy C."/>
            <person name="Pearson M."/>
            <person name="Poon T.W."/>
            <person name="Priest M."/>
            <person name="Roberts A."/>
            <person name="Saif S."/>
            <person name="Shea T."/>
            <person name="Sisk P."/>
            <person name="Sykes S."/>
            <person name="Wortman J."/>
            <person name="Nusbaum C."/>
            <person name="Birren B."/>
        </authorList>
    </citation>
    <scope>NUCLEOTIDE SEQUENCE [LARGE SCALE GENOMIC DNA]</scope>
    <source>
        <strain evidence="3 4">HGA0223</strain>
    </source>
</reference>
<dbReference type="GO" id="GO:0004062">
    <property type="term" value="F:aryl sulfotransferase activity"/>
    <property type="evidence" value="ECO:0007669"/>
    <property type="project" value="InterPro"/>
</dbReference>
<dbReference type="Pfam" id="PF17425">
    <property type="entry name" value="Arylsulfotran_N"/>
    <property type="match status" value="1"/>
</dbReference>
<name>S3BNY6_9BURK</name>
<dbReference type="Pfam" id="PF05935">
    <property type="entry name" value="Arylsulfotrans"/>
    <property type="match status" value="1"/>
</dbReference>
<protein>
    <recommendedName>
        <fullName evidence="2">Arylsulfotransferase N-terminal domain-containing protein</fullName>
    </recommendedName>
</protein>
<evidence type="ECO:0000256" key="1">
    <source>
        <dbReference type="SAM" id="SignalP"/>
    </source>
</evidence>
<feature type="domain" description="Arylsulfotransferase N-terminal" evidence="2">
    <location>
        <begin position="45"/>
        <end position="134"/>
    </location>
</feature>
<gene>
    <name evidence="3" type="ORF">HMPREF1476_00396</name>
</gene>
<dbReference type="InterPro" id="IPR035391">
    <property type="entry name" value="Arylsulfotran_N"/>
</dbReference>
<evidence type="ECO:0000259" key="2">
    <source>
        <dbReference type="Pfam" id="PF17425"/>
    </source>
</evidence>
<feature type="signal peptide" evidence="1">
    <location>
        <begin position="1"/>
        <end position="25"/>
    </location>
</feature>
<dbReference type="RefSeq" id="WP_016473795.1">
    <property type="nucleotide sequence ID" value="NZ_KE150480.1"/>
</dbReference>
<comment type="caution">
    <text evidence="3">The sequence shown here is derived from an EMBL/GenBank/DDBJ whole genome shotgun (WGS) entry which is preliminary data.</text>
</comment>
<dbReference type="STRING" id="1203554.HMPREF1476_00396"/>
<feature type="chain" id="PRO_5004517991" description="Arylsulfotransferase N-terminal domain-containing protein" evidence="1">
    <location>
        <begin position="26"/>
        <end position="612"/>
    </location>
</feature>
<dbReference type="PANTHER" id="PTHR35340:SF10">
    <property type="entry name" value="CYTOPLASMIC PROTEIN"/>
    <property type="match status" value="1"/>
</dbReference>
<dbReference type="EMBL" id="ATCF01000005">
    <property type="protein sequence ID" value="EPE01086.1"/>
    <property type="molecule type" value="Genomic_DNA"/>
</dbReference>
<dbReference type="PANTHER" id="PTHR35340">
    <property type="entry name" value="PQQ ENZYME REPEAT PROTEIN-RELATED"/>
    <property type="match status" value="1"/>
</dbReference>
<dbReference type="PATRIC" id="fig|1203554.3.peg.378"/>
<dbReference type="AlphaFoldDB" id="S3BNY6"/>
<dbReference type="Proteomes" id="UP000014400">
    <property type="component" value="Unassembled WGS sequence"/>
</dbReference>
<accession>S3BNY6</accession>
<dbReference type="Gene3D" id="2.60.40.3100">
    <property type="entry name" value="Arylsulphate sulphotransferase monomer, N-terminal domain"/>
    <property type="match status" value="1"/>
</dbReference>
<dbReference type="InterPro" id="IPR038477">
    <property type="entry name" value="ASST_N_sf"/>
</dbReference>
<dbReference type="HOGENOM" id="CLU_026635_2_0_4"/>
<keyword evidence="4" id="KW-1185">Reference proteome</keyword>
<keyword evidence="1" id="KW-0732">Signal</keyword>
<dbReference type="eggNOG" id="ENOG502ZAQ1">
    <property type="taxonomic scope" value="Bacteria"/>
</dbReference>